<evidence type="ECO:0000313" key="2">
    <source>
        <dbReference type="Proteomes" id="UP000790709"/>
    </source>
</evidence>
<protein>
    <submittedName>
        <fullName evidence="1">Uncharacterized protein</fullName>
    </submittedName>
</protein>
<sequence length="144" mass="15827">MPGNMESTNGKIDFSLTVVGATGLPPSDDNHPKGYYFFYVVVEVDGKRGRTAEISPSDQSTIEWDSCFSLRADKASCIVLRLYRCWKSVLACFSGWNTTSQKGPRFSDDLREGKLIWKSRASPEKLLGSGGEFTSASLITVAVM</sequence>
<evidence type="ECO:0000313" key="1">
    <source>
        <dbReference type="EMBL" id="KAH7921112.1"/>
    </source>
</evidence>
<accession>A0ACB8B631</accession>
<dbReference type="EMBL" id="MU266542">
    <property type="protein sequence ID" value="KAH7921112.1"/>
    <property type="molecule type" value="Genomic_DNA"/>
</dbReference>
<name>A0ACB8B631_9AGAM</name>
<reference evidence="1" key="1">
    <citation type="journal article" date="2021" name="New Phytol.">
        <title>Evolutionary innovations through gain and loss of genes in the ectomycorrhizal Boletales.</title>
        <authorList>
            <person name="Wu G."/>
            <person name="Miyauchi S."/>
            <person name="Morin E."/>
            <person name="Kuo A."/>
            <person name="Drula E."/>
            <person name="Varga T."/>
            <person name="Kohler A."/>
            <person name="Feng B."/>
            <person name="Cao Y."/>
            <person name="Lipzen A."/>
            <person name="Daum C."/>
            <person name="Hundley H."/>
            <person name="Pangilinan J."/>
            <person name="Johnson J."/>
            <person name="Barry K."/>
            <person name="LaButti K."/>
            <person name="Ng V."/>
            <person name="Ahrendt S."/>
            <person name="Min B."/>
            <person name="Choi I.G."/>
            <person name="Park H."/>
            <person name="Plett J.M."/>
            <person name="Magnuson J."/>
            <person name="Spatafora J.W."/>
            <person name="Nagy L.G."/>
            <person name="Henrissat B."/>
            <person name="Grigoriev I.V."/>
            <person name="Yang Z.L."/>
            <person name="Xu J."/>
            <person name="Martin F.M."/>
        </authorList>
    </citation>
    <scope>NUCLEOTIDE SEQUENCE</scope>
    <source>
        <strain evidence="1">KUC20120723A-06</strain>
    </source>
</reference>
<comment type="caution">
    <text evidence="1">The sequence shown here is derived from an EMBL/GenBank/DDBJ whole genome shotgun (WGS) entry which is preliminary data.</text>
</comment>
<organism evidence="1 2">
    <name type="scientific">Leucogyrophana mollusca</name>
    <dbReference type="NCBI Taxonomy" id="85980"/>
    <lineage>
        <taxon>Eukaryota</taxon>
        <taxon>Fungi</taxon>
        <taxon>Dikarya</taxon>
        <taxon>Basidiomycota</taxon>
        <taxon>Agaricomycotina</taxon>
        <taxon>Agaricomycetes</taxon>
        <taxon>Agaricomycetidae</taxon>
        <taxon>Boletales</taxon>
        <taxon>Boletales incertae sedis</taxon>
        <taxon>Leucogyrophana</taxon>
    </lineage>
</organism>
<dbReference type="Proteomes" id="UP000790709">
    <property type="component" value="Unassembled WGS sequence"/>
</dbReference>
<keyword evidence="2" id="KW-1185">Reference proteome</keyword>
<gene>
    <name evidence="1" type="ORF">BV22DRAFT_754165</name>
</gene>
<proteinExistence type="predicted"/>